<protein>
    <recommendedName>
        <fullName evidence="7">RING-type domain-containing protein</fullName>
    </recommendedName>
</protein>
<gene>
    <name evidence="8" type="ORF">M427DRAFT_68859</name>
</gene>
<dbReference type="InterPro" id="IPR053238">
    <property type="entry name" value="RING-H2_zinc_finger"/>
</dbReference>
<keyword evidence="6" id="KW-0472">Membrane</keyword>
<sequence length="442" mass="47063">MSPRSSRNPLSLLPRKLRLARQVAPIRNRDARLLPRAIALAFFSVLVTHALAAPLAPRDIPTTTSQSAPSSSLIVNASVPDSATSDALPRTVFIAIIAVVAVLLFIIAASCGSLVFFCFAAQLRSNSLPAHLPLPPEPIRHAVVAVADILGEAEERDFLAALARSEREQGPPPHAHVHTTLDPEALSHLGAVWTVGPAANAPSPKASADTPDSLPSPTSPTAPAITAKRTLSSTTILSTLSTSSKPTSCPICLGSLRKPGAVLRCLPCGHQFHAECVDEWLTGWKAECPICRCDVTKTADPAWTGELGTAQETTRQERYQGHWLPGPLANPHIEQVILRVRDLAMQHLPPPGPLRRMIISRIALREDARRTTSRAGDVAMRSLAPQLPPAPASDATHAHVSASALESRENETSSAVEEQSETGERIGAPAGTGEVDEEVVRR</sequence>
<keyword evidence="1" id="KW-0479">Metal-binding</keyword>
<proteinExistence type="predicted"/>
<dbReference type="InterPro" id="IPR013083">
    <property type="entry name" value="Znf_RING/FYVE/PHD"/>
</dbReference>
<feature type="region of interest" description="Disordered" evidence="5">
    <location>
        <begin position="384"/>
        <end position="442"/>
    </location>
</feature>
<dbReference type="GO" id="GO:0008270">
    <property type="term" value="F:zinc ion binding"/>
    <property type="evidence" value="ECO:0007669"/>
    <property type="project" value="UniProtKB-KW"/>
</dbReference>
<evidence type="ECO:0000256" key="6">
    <source>
        <dbReference type="SAM" id="Phobius"/>
    </source>
</evidence>
<reference evidence="8 9" key="1">
    <citation type="journal article" date="2015" name="Genome Biol. Evol.">
        <title>Phylogenomic analyses indicate that early fungi evolved digesting cell walls of algal ancestors of land plants.</title>
        <authorList>
            <person name="Chang Y."/>
            <person name="Wang S."/>
            <person name="Sekimoto S."/>
            <person name="Aerts A.L."/>
            <person name="Choi C."/>
            <person name="Clum A."/>
            <person name="LaButti K.M."/>
            <person name="Lindquist E.A."/>
            <person name="Yee Ngan C."/>
            <person name="Ohm R.A."/>
            <person name="Salamov A.A."/>
            <person name="Grigoriev I.V."/>
            <person name="Spatafora J.W."/>
            <person name="Berbee M.L."/>
        </authorList>
    </citation>
    <scope>NUCLEOTIDE SEQUENCE [LARGE SCALE GENOMIC DNA]</scope>
    <source>
        <strain evidence="8 9">JEL478</strain>
    </source>
</reference>
<name>A0A139AJ68_GONPJ</name>
<dbReference type="OrthoDB" id="8062037at2759"/>
<evidence type="ECO:0000256" key="1">
    <source>
        <dbReference type="ARBA" id="ARBA00022723"/>
    </source>
</evidence>
<dbReference type="Pfam" id="PF13639">
    <property type="entry name" value="zf-RING_2"/>
    <property type="match status" value="1"/>
</dbReference>
<dbReference type="SUPFAM" id="SSF57850">
    <property type="entry name" value="RING/U-box"/>
    <property type="match status" value="1"/>
</dbReference>
<keyword evidence="6" id="KW-1133">Transmembrane helix</keyword>
<dbReference type="SMART" id="SM00184">
    <property type="entry name" value="RING"/>
    <property type="match status" value="1"/>
</dbReference>
<dbReference type="PANTHER" id="PTHR14155:SF627">
    <property type="entry name" value="OS06G0192800 PROTEIN"/>
    <property type="match status" value="1"/>
</dbReference>
<dbReference type="EMBL" id="KQ965750">
    <property type="protein sequence ID" value="KXS16837.1"/>
    <property type="molecule type" value="Genomic_DNA"/>
</dbReference>
<evidence type="ECO:0000256" key="3">
    <source>
        <dbReference type="ARBA" id="ARBA00022833"/>
    </source>
</evidence>
<keyword evidence="9" id="KW-1185">Reference proteome</keyword>
<evidence type="ECO:0000313" key="9">
    <source>
        <dbReference type="Proteomes" id="UP000070544"/>
    </source>
</evidence>
<keyword evidence="6" id="KW-0812">Transmembrane</keyword>
<dbReference type="InterPro" id="IPR001841">
    <property type="entry name" value="Znf_RING"/>
</dbReference>
<evidence type="ECO:0000256" key="2">
    <source>
        <dbReference type="ARBA" id="ARBA00022771"/>
    </source>
</evidence>
<organism evidence="8 9">
    <name type="scientific">Gonapodya prolifera (strain JEL478)</name>
    <name type="common">Monoblepharis prolifera</name>
    <dbReference type="NCBI Taxonomy" id="1344416"/>
    <lineage>
        <taxon>Eukaryota</taxon>
        <taxon>Fungi</taxon>
        <taxon>Fungi incertae sedis</taxon>
        <taxon>Chytridiomycota</taxon>
        <taxon>Chytridiomycota incertae sedis</taxon>
        <taxon>Monoblepharidomycetes</taxon>
        <taxon>Monoblepharidales</taxon>
        <taxon>Gonapodyaceae</taxon>
        <taxon>Gonapodya</taxon>
    </lineage>
</organism>
<keyword evidence="2 4" id="KW-0863">Zinc-finger</keyword>
<dbReference type="AlphaFoldDB" id="A0A139AJ68"/>
<dbReference type="Gene3D" id="3.30.40.10">
    <property type="entry name" value="Zinc/RING finger domain, C3HC4 (zinc finger)"/>
    <property type="match status" value="1"/>
</dbReference>
<dbReference type="PROSITE" id="PS50089">
    <property type="entry name" value="ZF_RING_2"/>
    <property type="match status" value="1"/>
</dbReference>
<feature type="domain" description="RING-type" evidence="7">
    <location>
        <begin position="249"/>
        <end position="292"/>
    </location>
</feature>
<feature type="region of interest" description="Disordered" evidence="5">
    <location>
        <begin position="200"/>
        <end position="228"/>
    </location>
</feature>
<accession>A0A139AJ68</accession>
<feature type="transmembrane region" description="Helical" evidence="6">
    <location>
        <begin position="92"/>
        <end position="119"/>
    </location>
</feature>
<evidence type="ECO:0000256" key="5">
    <source>
        <dbReference type="SAM" id="MobiDB-lite"/>
    </source>
</evidence>
<dbReference type="CDD" id="cd16473">
    <property type="entry name" value="RING-H2_RNF103"/>
    <property type="match status" value="1"/>
</dbReference>
<dbReference type="PANTHER" id="PTHR14155">
    <property type="entry name" value="RING FINGER DOMAIN-CONTAINING"/>
    <property type="match status" value="1"/>
</dbReference>
<evidence type="ECO:0000259" key="7">
    <source>
        <dbReference type="PROSITE" id="PS50089"/>
    </source>
</evidence>
<dbReference type="Proteomes" id="UP000070544">
    <property type="component" value="Unassembled WGS sequence"/>
</dbReference>
<evidence type="ECO:0000256" key="4">
    <source>
        <dbReference type="PROSITE-ProRule" id="PRU00175"/>
    </source>
</evidence>
<keyword evidence="3" id="KW-0862">Zinc</keyword>
<evidence type="ECO:0000313" key="8">
    <source>
        <dbReference type="EMBL" id="KXS16837.1"/>
    </source>
</evidence>